<dbReference type="InterPro" id="IPR003742">
    <property type="entry name" value="RlmH-like"/>
</dbReference>
<accession>A0ABW9KP18</accession>
<dbReference type="EMBL" id="JBJYXY010000001">
    <property type="protein sequence ID" value="MFN2977504.1"/>
    <property type="molecule type" value="Genomic_DNA"/>
</dbReference>
<dbReference type="Pfam" id="PF02590">
    <property type="entry name" value="SPOUT_MTase"/>
    <property type="match status" value="1"/>
</dbReference>
<feature type="binding site" evidence="5">
    <location>
        <position position="63"/>
    </location>
    <ligand>
        <name>S-adenosyl-L-methionine</name>
        <dbReference type="ChEBI" id="CHEBI:59789"/>
    </ligand>
</feature>
<dbReference type="EC" id="2.1.1.177" evidence="5"/>
<comment type="subcellular location">
    <subcellularLocation>
        <location evidence="5">Cytoplasm</location>
    </subcellularLocation>
</comment>
<dbReference type="InterPro" id="IPR029028">
    <property type="entry name" value="Alpha/beta_knot_MTases"/>
</dbReference>
<name>A0ABW9KP18_9BACT</name>
<evidence type="ECO:0000256" key="2">
    <source>
        <dbReference type="ARBA" id="ARBA00022679"/>
    </source>
</evidence>
<evidence type="ECO:0000256" key="5">
    <source>
        <dbReference type="HAMAP-Rule" id="MF_00658"/>
    </source>
</evidence>
<dbReference type="SUPFAM" id="SSF75217">
    <property type="entry name" value="alpha/beta knot"/>
    <property type="match status" value="1"/>
</dbReference>
<reference evidence="6 7" key="1">
    <citation type="submission" date="2024-12" db="EMBL/GenBank/DDBJ databases">
        <authorList>
            <person name="Lee Y."/>
        </authorList>
    </citation>
    <scope>NUCLEOTIDE SEQUENCE [LARGE SCALE GENOMIC DNA]</scope>
    <source>
        <strain evidence="6 7">03SUJ4</strain>
    </source>
</reference>
<comment type="catalytic activity">
    <reaction evidence="5">
        <text>pseudouridine(1915) in 23S rRNA + S-adenosyl-L-methionine = N(3)-methylpseudouridine(1915) in 23S rRNA + S-adenosyl-L-homocysteine + H(+)</text>
        <dbReference type="Rhea" id="RHEA:42752"/>
        <dbReference type="Rhea" id="RHEA-COMP:10221"/>
        <dbReference type="Rhea" id="RHEA-COMP:10222"/>
        <dbReference type="ChEBI" id="CHEBI:15378"/>
        <dbReference type="ChEBI" id="CHEBI:57856"/>
        <dbReference type="ChEBI" id="CHEBI:59789"/>
        <dbReference type="ChEBI" id="CHEBI:65314"/>
        <dbReference type="ChEBI" id="CHEBI:74486"/>
        <dbReference type="EC" id="2.1.1.177"/>
    </reaction>
</comment>
<proteinExistence type="inferred from homology"/>
<keyword evidence="2 5" id="KW-0808">Transferase</keyword>
<dbReference type="Proteomes" id="UP001634747">
    <property type="component" value="Unassembled WGS sequence"/>
</dbReference>
<dbReference type="RefSeq" id="WP_263414336.1">
    <property type="nucleotide sequence ID" value="NZ_BAABBH010000001.1"/>
</dbReference>
<dbReference type="HAMAP" id="MF_00658">
    <property type="entry name" value="23SrRNA_methyltr_H"/>
    <property type="match status" value="1"/>
</dbReference>
<comment type="similarity">
    <text evidence="4 5">Belongs to the RNA methyltransferase RlmH family.</text>
</comment>
<keyword evidence="5" id="KW-0963">Cytoplasm</keyword>
<sequence>MNVSLYSVRPGRSHSAELDGMVTAYLRRLGGSWKADSRVFRTEVALLEEVAADRRDGATRWMLDSRGKALSSEGLAQALDRLRNNGVRRLVAAVGPADGWSAEALGGLQGNDMLLSLGPLTLPHELARLVLAEQVYRATTILAGHPYHLGHE</sequence>
<comment type="caution">
    <text evidence="6">The sequence shown here is derived from an EMBL/GenBank/DDBJ whole genome shotgun (WGS) entry which is preliminary data.</text>
</comment>
<evidence type="ECO:0000313" key="7">
    <source>
        <dbReference type="Proteomes" id="UP001634747"/>
    </source>
</evidence>
<feature type="binding site" evidence="5">
    <location>
        <position position="95"/>
    </location>
    <ligand>
        <name>S-adenosyl-L-methionine</name>
        <dbReference type="ChEBI" id="CHEBI:59789"/>
    </ligand>
</feature>
<evidence type="ECO:0000313" key="6">
    <source>
        <dbReference type="EMBL" id="MFN2977504.1"/>
    </source>
</evidence>
<dbReference type="Gene3D" id="3.40.1280.10">
    <property type="match status" value="1"/>
</dbReference>
<evidence type="ECO:0000256" key="4">
    <source>
        <dbReference type="ARBA" id="ARBA00038303"/>
    </source>
</evidence>
<keyword evidence="1 5" id="KW-0489">Methyltransferase</keyword>
<comment type="function">
    <text evidence="5">Specifically methylates the pseudouridine at position 1915 (m3Psi1915) in 23S rRNA.</text>
</comment>
<feature type="binding site" evidence="5">
    <location>
        <begin position="117"/>
        <end position="122"/>
    </location>
    <ligand>
        <name>S-adenosyl-L-methionine</name>
        <dbReference type="ChEBI" id="CHEBI:59789"/>
    </ligand>
</feature>
<organism evidence="6 7">
    <name type="scientific">Terriglobus aquaticus</name>
    <dbReference type="NCBI Taxonomy" id="940139"/>
    <lineage>
        <taxon>Bacteria</taxon>
        <taxon>Pseudomonadati</taxon>
        <taxon>Acidobacteriota</taxon>
        <taxon>Terriglobia</taxon>
        <taxon>Terriglobales</taxon>
        <taxon>Acidobacteriaceae</taxon>
        <taxon>Terriglobus</taxon>
    </lineage>
</organism>
<keyword evidence="3 5" id="KW-0949">S-adenosyl-L-methionine</keyword>
<comment type="subunit">
    <text evidence="5">Homodimer.</text>
</comment>
<dbReference type="PANTHER" id="PTHR33603">
    <property type="entry name" value="METHYLTRANSFERASE"/>
    <property type="match status" value="1"/>
</dbReference>
<evidence type="ECO:0000256" key="3">
    <source>
        <dbReference type="ARBA" id="ARBA00022691"/>
    </source>
</evidence>
<protein>
    <recommendedName>
        <fullName evidence="5">Ribosomal RNA large subunit methyltransferase H</fullName>
        <ecNumber evidence="5">2.1.1.177</ecNumber>
    </recommendedName>
    <alternativeName>
        <fullName evidence="5">23S rRNA (pseudouridine1915-N3)-methyltransferase</fullName>
    </alternativeName>
    <alternativeName>
        <fullName evidence="5">23S rRNA m3Psi1915 methyltransferase</fullName>
    </alternativeName>
    <alternativeName>
        <fullName evidence="5">rRNA (pseudouridine-N3-)-methyltransferase RlmH</fullName>
    </alternativeName>
</protein>
<dbReference type="InterPro" id="IPR029026">
    <property type="entry name" value="tRNA_m1G_MTases_N"/>
</dbReference>
<evidence type="ECO:0000256" key="1">
    <source>
        <dbReference type="ARBA" id="ARBA00022603"/>
    </source>
</evidence>
<dbReference type="CDD" id="cd18081">
    <property type="entry name" value="RlmH-like"/>
    <property type="match status" value="1"/>
</dbReference>
<keyword evidence="7" id="KW-1185">Reference proteome</keyword>
<keyword evidence="5" id="KW-0698">rRNA processing</keyword>
<gene>
    <name evidence="5" type="primary">rlmH</name>
    <name evidence="6" type="ORF">ACK2TP_17160</name>
</gene>
<dbReference type="PANTHER" id="PTHR33603:SF1">
    <property type="entry name" value="RIBOSOMAL RNA LARGE SUBUNIT METHYLTRANSFERASE H"/>
    <property type="match status" value="1"/>
</dbReference>